<evidence type="ECO:0000313" key="1">
    <source>
        <dbReference type="EMBL" id="KAI0095272.1"/>
    </source>
</evidence>
<protein>
    <submittedName>
        <fullName evidence="1">Uncharacterized protein</fullName>
    </submittedName>
</protein>
<organism evidence="1 2">
    <name type="scientific">Irpex rosettiformis</name>
    <dbReference type="NCBI Taxonomy" id="378272"/>
    <lineage>
        <taxon>Eukaryota</taxon>
        <taxon>Fungi</taxon>
        <taxon>Dikarya</taxon>
        <taxon>Basidiomycota</taxon>
        <taxon>Agaricomycotina</taxon>
        <taxon>Agaricomycetes</taxon>
        <taxon>Polyporales</taxon>
        <taxon>Irpicaceae</taxon>
        <taxon>Irpex</taxon>
    </lineage>
</organism>
<comment type="caution">
    <text evidence="1">The sequence shown here is derived from an EMBL/GenBank/DDBJ whole genome shotgun (WGS) entry which is preliminary data.</text>
</comment>
<dbReference type="EMBL" id="MU274900">
    <property type="protein sequence ID" value="KAI0095272.1"/>
    <property type="molecule type" value="Genomic_DNA"/>
</dbReference>
<sequence length="650" mass="71059">MRLKNVWNFVPVPAKLKLFVDRITLSKLTIFYFVFSVLHCLIQVVFQVEAFKINETAADFLNSVIIQGNVSEAGFTVYDDDKLRWCTSVPNTFDASECQVIWNGTQVVADASTLLNNGVNAQQNSGYPMNAASVPASSLPVSSNLVSSSVASTLPSSSVGSSPSSATSSQLSASVVRSSSVSATVSTGPSSSSTSVSQVKLQTSSVPLAIALASLEAGDLNLPTETSEVAVTVTVKVAPTSSVIDQDDDDDKHDHKKRRVEGATRVISTLAVNGTREIQVLGLPGRPNDKVTLSESCLVALNWPLARVDNTKREDVVFIGFSFWVLGMSLVALLNESPPHIIASFLTHCLATAWSAFQLVNTQTFRKDFTRLATHGACQGVNLLPTYWTQRAQFEIPTLAFNALALIISAILSWKLMKSFGWQTFKRIGASLTISRAYRIILIFSITIQLSVFFVVVSVALWIDQVYNGDIGHLTKRAEMFKGIMISILLLVLPWLTIGWISVRREQKISMAIFLVLSFGYTVGWSSMFAAPSFRWTFVEWFFFGLMTCASVVLAVVTFFLGIVCRLNFGKGLTRYLNAQQPLPGDDFEPAYPPSDASSITFTDDKWGSDEEKVDFPSYNTSVPIPPYAQVPTPPPAHMQTAARVLGPRF</sequence>
<keyword evidence="2" id="KW-1185">Reference proteome</keyword>
<name>A0ACB8ULD5_9APHY</name>
<reference evidence="1" key="1">
    <citation type="journal article" date="2021" name="Environ. Microbiol.">
        <title>Gene family expansions and transcriptome signatures uncover fungal adaptations to wood decay.</title>
        <authorList>
            <person name="Hage H."/>
            <person name="Miyauchi S."/>
            <person name="Viragh M."/>
            <person name="Drula E."/>
            <person name="Min B."/>
            <person name="Chaduli D."/>
            <person name="Navarro D."/>
            <person name="Favel A."/>
            <person name="Norest M."/>
            <person name="Lesage-Meessen L."/>
            <person name="Balint B."/>
            <person name="Merenyi Z."/>
            <person name="de Eugenio L."/>
            <person name="Morin E."/>
            <person name="Martinez A.T."/>
            <person name="Baldrian P."/>
            <person name="Stursova M."/>
            <person name="Martinez M.J."/>
            <person name="Novotny C."/>
            <person name="Magnuson J.K."/>
            <person name="Spatafora J.W."/>
            <person name="Maurice S."/>
            <person name="Pangilinan J."/>
            <person name="Andreopoulos W."/>
            <person name="LaButti K."/>
            <person name="Hundley H."/>
            <person name="Na H."/>
            <person name="Kuo A."/>
            <person name="Barry K."/>
            <person name="Lipzen A."/>
            <person name="Henrissat B."/>
            <person name="Riley R."/>
            <person name="Ahrendt S."/>
            <person name="Nagy L.G."/>
            <person name="Grigoriev I.V."/>
            <person name="Martin F."/>
            <person name="Rosso M.N."/>
        </authorList>
    </citation>
    <scope>NUCLEOTIDE SEQUENCE</scope>
    <source>
        <strain evidence="1">CBS 384.51</strain>
    </source>
</reference>
<dbReference type="Proteomes" id="UP001055072">
    <property type="component" value="Unassembled WGS sequence"/>
</dbReference>
<evidence type="ECO:0000313" key="2">
    <source>
        <dbReference type="Proteomes" id="UP001055072"/>
    </source>
</evidence>
<feature type="non-terminal residue" evidence="1">
    <location>
        <position position="650"/>
    </location>
</feature>
<proteinExistence type="predicted"/>
<accession>A0ACB8ULD5</accession>
<gene>
    <name evidence="1" type="ORF">BDY19DRAFT_878706</name>
</gene>